<reference evidence="3 4" key="1">
    <citation type="journal article" date="2015" name="Nat. Commun.">
        <title>Outbred genome sequencing and CRISPR/Cas9 gene editing in butterflies.</title>
        <authorList>
            <person name="Li X."/>
            <person name="Fan D."/>
            <person name="Zhang W."/>
            <person name="Liu G."/>
            <person name="Zhang L."/>
            <person name="Zhao L."/>
            <person name="Fang X."/>
            <person name="Chen L."/>
            <person name="Dong Y."/>
            <person name="Chen Y."/>
            <person name="Ding Y."/>
            <person name="Zhao R."/>
            <person name="Feng M."/>
            <person name="Zhu Y."/>
            <person name="Feng Y."/>
            <person name="Jiang X."/>
            <person name="Zhu D."/>
            <person name="Xiang H."/>
            <person name="Feng X."/>
            <person name="Li S."/>
            <person name="Wang J."/>
            <person name="Zhang G."/>
            <person name="Kronforst M.R."/>
            <person name="Wang W."/>
        </authorList>
    </citation>
    <scope>NUCLEOTIDE SEQUENCE [LARGE SCALE GENOMIC DNA]</scope>
    <source>
        <strain evidence="3">Ya'a_city_454_Pm</strain>
        <tissue evidence="3">Whole body</tissue>
    </source>
</reference>
<dbReference type="PROSITE" id="PS50835">
    <property type="entry name" value="IG_LIKE"/>
    <property type="match status" value="1"/>
</dbReference>
<dbReference type="Proteomes" id="UP000053240">
    <property type="component" value="Unassembled WGS sequence"/>
</dbReference>
<feature type="domain" description="Ig-like" evidence="2">
    <location>
        <begin position="1"/>
        <end position="48"/>
    </location>
</feature>
<evidence type="ECO:0000313" key="4">
    <source>
        <dbReference type="Proteomes" id="UP000053240"/>
    </source>
</evidence>
<proteinExistence type="predicted"/>
<dbReference type="InParanoid" id="A0A0N1IJ60"/>
<dbReference type="InterPro" id="IPR013098">
    <property type="entry name" value="Ig_I-set"/>
</dbReference>
<dbReference type="InterPro" id="IPR036179">
    <property type="entry name" value="Ig-like_dom_sf"/>
</dbReference>
<dbReference type="EMBL" id="KQ460009">
    <property type="protein sequence ID" value="KPJ18463.1"/>
    <property type="molecule type" value="Genomic_DNA"/>
</dbReference>
<dbReference type="SUPFAM" id="SSF48726">
    <property type="entry name" value="Immunoglobulin"/>
    <property type="match status" value="1"/>
</dbReference>
<sequence>MLSSQRITQDNYGKTLVIRRAGYEDQGTYTCEVSNGVGTAQTYSIQLNVEGKHKLVDLIDKISHLNLFSSAESSYAKVVGASDTRLHRLTAERTLIAGAFGTRHACPAARPQHPLPPPRSHTEMHQ</sequence>
<evidence type="ECO:0000256" key="1">
    <source>
        <dbReference type="SAM" id="MobiDB-lite"/>
    </source>
</evidence>
<keyword evidence="4" id="KW-1185">Reference proteome</keyword>
<dbReference type="AlphaFoldDB" id="A0A0N1IJ60"/>
<feature type="region of interest" description="Disordered" evidence="1">
    <location>
        <begin position="106"/>
        <end position="126"/>
    </location>
</feature>
<name>A0A0N1IJ60_PAPMA</name>
<dbReference type="Pfam" id="PF07679">
    <property type="entry name" value="I-set"/>
    <property type="match status" value="1"/>
</dbReference>
<gene>
    <name evidence="3" type="ORF">RR48_03975</name>
</gene>
<dbReference type="InterPro" id="IPR007110">
    <property type="entry name" value="Ig-like_dom"/>
</dbReference>
<protein>
    <submittedName>
        <fullName evidence="3">Neuroglian</fullName>
    </submittedName>
</protein>
<evidence type="ECO:0000259" key="2">
    <source>
        <dbReference type="PROSITE" id="PS50835"/>
    </source>
</evidence>
<evidence type="ECO:0000313" key="3">
    <source>
        <dbReference type="EMBL" id="KPJ18463.1"/>
    </source>
</evidence>
<accession>A0A0N1IJ60</accession>
<dbReference type="InterPro" id="IPR013783">
    <property type="entry name" value="Ig-like_fold"/>
</dbReference>
<dbReference type="STRING" id="76193.A0A0N1IJ60"/>
<dbReference type="Gene3D" id="2.60.40.10">
    <property type="entry name" value="Immunoglobulins"/>
    <property type="match status" value="1"/>
</dbReference>
<organism evidence="3 4">
    <name type="scientific">Papilio machaon</name>
    <name type="common">Old World swallowtail butterfly</name>
    <dbReference type="NCBI Taxonomy" id="76193"/>
    <lineage>
        <taxon>Eukaryota</taxon>
        <taxon>Metazoa</taxon>
        <taxon>Ecdysozoa</taxon>
        <taxon>Arthropoda</taxon>
        <taxon>Hexapoda</taxon>
        <taxon>Insecta</taxon>
        <taxon>Pterygota</taxon>
        <taxon>Neoptera</taxon>
        <taxon>Endopterygota</taxon>
        <taxon>Lepidoptera</taxon>
        <taxon>Glossata</taxon>
        <taxon>Ditrysia</taxon>
        <taxon>Papilionoidea</taxon>
        <taxon>Papilionidae</taxon>
        <taxon>Papilioninae</taxon>
        <taxon>Papilio</taxon>
    </lineage>
</organism>